<dbReference type="PANTHER" id="PTHR48079">
    <property type="entry name" value="PROTEIN YEEZ"/>
    <property type="match status" value="1"/>
</dbReference>
<keyword evidence="5" id="KW-1185">Reference proteome</keyword>
<dbReference type="Pfam" id="PF07993">
    <property type="entry name" value="NAD_binding_4"/>
    <property type="match status" value="1"/>
</dbReference>
<dbReference type="Proteomes" id="UP001609219">
    <property type="component" value="Unassembled WGS sequence"/>
</dbReference>
<dbReference type="InterPro" id="IPR051783">
    <property type="entry name" value="NAD(P)-dependent_oxidoreduct"/>
</dbReference>
<dbReference type="InterPro" id="IPR013120">
    <property type="entry name" value="FAR_NAD-bd"/>
</dbReference>
<dbReference type="Gene3D" id="3.40.50.720">
    <property type="entry name" value="NAD(P)-binding Rossmann-like Domain"/>
    <property type="match status" value="1"/>
</dbReference>
<evidence type="ECO:0000259" key="1">
    <source>
        <dbReference type="Pfam" id="PF07993"/>
    </source>
</evidence>
<name>A0ABW7KKL5_9NOCA</name>
<reference evidence="4 5" key="1">
    <citation type="submission" date="2024-10" db="EMBL/GenBank/DDBJ databases">
        <authorList>
            <person name="Riesco R."/>
        </authorList>
    </citation>
    <scope>NUCLEOTIDE SEQUENCE [LARGE SCALE GENOMIC DNA]</scope>
    <source>
        <strain evidence="3 4">NCIMB 15448</strain>
        <strain evidence="2 5">NCIMB 15450</strain>
    </source>
</reference>
<organism evidence="3 4">
    <name type="scientific">Antrihabitans spumae</name>
    <dbReference type="NCBI Taxonomy" id="3373370"/>
    <lineage>
        <taxon>Bacteria</taxon>
        <taxon>Bacillati</taxon>
        <taxon>Actinomycetota</taxon>
        <taxon>Actinomycetes</taxon>
        <taxon>Mycobacteriales</taxon>
        <taxon>Nocardiaceae</taxon>
        <taxon>Antrihabitans</taxon>
    </lineage>
</organism>
<feature type="domain" description="Thioester reductase (TE)" evidence="1">
    <location>
        <begin position="6"/>
        <end position="234"/>
    </location>
</feature>
<protein>
    <submittedName>
        <fullName evidence="3">SDR family oxidoreductase</fullName>
    </submittedName>
</protein>
<dbReference type="EMBL" id="JBIMSP010000019">
    <property type="protein sequence ID" value="MFH5242983.1"/>
    <property type="molecule type" value="Genomic_DNA"/>
</dbReference>
<proteinExistence type="predicted"/>
<evidence type="ECO:0000313" key="5">
    <source>
        <dbReference type="Proteomes" id="UP001609219"/>
    </source>
</evidence>
<sequence>MTQVMVTGATGFIGQWLCVELTKNGHDVYALLRRPDQLEDLRRACTIRGGNGASIHEVSGNLDAPDLALESDPLVDIIFHLGAMFAWNLTPAEARATNVRGGSAVVDLAARIGAKLVIVGGFMSQNPQHLGELRIDPLDPLAADWDYVYRKAGAYEASKLESFFAMADRAESLAVPWIGVHPAAVAGHSRTGDIAAGQPFAELIDGVRSGRMAAIPGGTGHWLPLVAVDHLAKILAALADRQWPTETALITLDPETPDLATMVGLIADSVGVSVPRRRIPLGLLRAVLRLPGSERLAQTSRESLEFLRTERYDVSATQAFAAAAGIETPSIRDVIVNTAAQAVRVTASVG</sequence>
<comment type="caution">
    <text evidence="3">The sequence shown here is derived from an EMBL/GenBank/DDBJ whole genome shotgun (WGS) entry which is preliminary data.</text>
</comment>
<evidence type="ECO:0000313" key="2">
    <source>
        <dbReference type="EMBL" id="MFH5229458.1"/>
    </source>
</evidence>
<dbReference type="Proteomes" id="UP001609176">
    <property type="component" value="Unassembled WGS sequence"/>
</dbReference>
<evidence type="ECO:0000313" key="3">
    <source>
        <dbReference type="EMBL" id="MFH5242983.1"/>
    </source>
</evidence>
<evidence type="ECO:0000313" key="4">
    <source>
        <dbReference type="Proteomes" id="UP001609176"/>
    </source>
</evidence>
<dbReference type="RefSeq" id="WP_395124729.1">
    <property type="nucleotide sequence ID" value="NZ_JBIMSN010000056.1"/>
</dbReference>
<dbReference type="SUPFAM" id="SSF51735">
    <property type="entry name" value="NAD(P)-binding Rossmann-fold domains"/>
    <property type="match status" value="1"/>
</dbReference>
<dbReference type="InterPro" id="IPR036291">
    <property type="entry name" value="NAD(P)-bd_dom_sf"/>
</dbReference>
<dbReference type="EMBL" id="JBIMSN010000056">
    <property type="protein sequence ID" value="MFH5229458.1"/>
    <property type="molecule type" value="Genomic_DNA"/>
</dbReference>
<gene>
    <name evidence="3" type="ORF">ACHIPV_13980</name>
    <name evidence="2" type="ORF">ACHIRB_12890</name>
</gene>
<dbReference type="PANTHER" id="PTHR48079:SF6">
    <property type="entry name" value="NAD(P)-BINDING DOMAIN-CONTAINING PROTEIN-RELATED"/>
    <property type="match status" value="1"/>
</dbReference>
<accession>A0ABW7KKL5</accession>